<keyword evidence="2" id="KW-1185">Reference proteome</keyword>
<reference evidence="1 2" key="1">
    <citation type="submission" date="2023-10" db="EMBL/GenBank/DDBJ databases">
        <title>Noviherbaspirillum sp. CPCC 100848 genome assembly.</title>
        <authorList>
            <person name="Li X.Y."/>
            <person name="Fang X.M."/>
        </authorList>
    </citation>
    <scope>NUCLEOTIDE SEQUENCE [LARGE SCALE GENOMIC DNA]</scope>
    <source>
        <strain evidence="1 2">CPCC 100848</strain>
    </source>
</reference>
<sequence length="98" mass="10826">MPDYDTIRTACLQAVEDATQRDDWHASYCQVVDPASVLELVTQIEAANGANLTAERAALVKLVRDLTGYIKMTTGDKPDPVREDLLLQAKELIDRSGH</sequence>
<proteinExistence type="predicted"/>
<gene>
    <name evidence="1" type="ORF">RY831_30930</name>
</gene>
<protein>
    <submittedName>
        <fullName evidence="1">Uncharacterized protein</fullName>
    </submittedName>
</protein>
<dbReference type="EMBL" id="JAWIIV010000060">
    <property type="protein sequence ID" value="MEC4723556.1"/>
    <property type="molecule type" value="Genomic_DNA"/>
</dbReference>
<dbReference type="RefSeq" id="WP_326510169.1">
    <property type="nucleotide sequence ID" value="NZ_JAWIIV010000060.1"/>
</dbReference>
<evidence type="ECO:0000313" key="1">
    <source>
        <dbReference type="EMBL" id="MEC4723556.1"/>
    </source>
</evidence>
<accession>A0ABU6JIS6</accession>
<dbReference type="Proteomes" id="UP001352263">
    <property type="component" value="Unassembled WGS sequence"/>
</dbReference>
<name>A0ABU6JIS6_9BURK</name>
<organism evidence="1 2">
    <name type="scientific">Noviherbaspirillum album</name>
    <dbReference type="NCBI Taxonomy" id="3080276"/>
    <lineage>
        <taxon>Bacteria</taxon>
        <taxon>Pseudomonadati</taxon>
        <taxon>Pseudomonadota</taxon>
        <taxon>Betaproteobacteria</taxon>
        <taxon>Burkholderiales</taxon>
        <taxon>Oxalobacteraceae</taxon>
        <taxon>Noviherbaspirillum</taxon>
    </lineage>
</organism>
<evidence type="ECO:0000313" key="2">
    <source>
        <dbReference type="Proteomes" id="UP001352263"/>
    </source>
</evidence>
<comment type="caution">
    <text evidence="1">The sequence shown here is derived from an EMBL/GenBank/DDBJ whole genome shotgun (WGS) entry which is preliminary data.</text>
</comment>